<dbReference type="WBParaSite" id="PS1159_v2.g3525.t1">
    <property type="protein sequence ID" value="PS1159_v2.g3525.t1"/>
    <property type="gene ID" value="PS1159_v2.g3525"/>
</dbReference>
<evidence type="ECO:0000313" key="1">
    <source>
        <dbReference type="Proteomes" id="UP000887580"/>
    </source>
</evidence>
<protein>
    <submittedName>
        <fullName evidence="2">DNA topoisomerase type IA central domain-containing protein</fullName>
    </submittedName>
</protein>
<reference evidence="2" key="1">
    <citation type="submission" date="2022-11" db="UniProtKB">
        <authorList>
            <consortium name="WormBaseParasite"/>
        </authorList>
    </citation>
    <scope>IDENTIFICATION</scope>
</reference>
<proteinExistence type="predicted"/>
<name>A0AC35GB54_9BILA</name>
<accession>A0AC35GB54</accession>
<evidence type="ECO:0000313" key="2">
    <source>
        <dbReference type="WBParaSite" id="PS1159_v2.g3525.t1"/>
    </source>
</evidence>
<organism evidence="1 2">
    <name type="scientific">Panagrolaimus sp. PS1159</name>
    <dbReference type="NCBI Taxonomy" id="55785"/>
    <lineage>
        <taxon>Eukaryota</taxon>
        <taxon>Metazoa</taxon>
        <taxon>Ecdysozoa</taxon>
        <taxon>Nematoda</taxon>
        <taxon>Chromadorea</taxon>
        <taxon>Rhabditida</taxon>
        <taxon>Tylenchina</taxon>
        <taxon>Panagrolaimomorpha</taxon>
        <taxon>Panagrolaimoidea</taxon>
        <taxon>Panagrolaimidae</taxon>
        <taxon>Panagrolaimus</taxon>
    </lineage>
</organism>
<dbReference type="Proteomes" id="UP000887580">
    <property type="component" value="Unplaced"/>
</dbReference>
<sequence length="111" mass="12789">MLASRVYDYVTRHFLATIMKPCKYVVSTFKFTANTEIFTLQSRKVIEAGITIVMTWQHDDDSMVNVSTMKNIMKLENFGKMEYFLLCDLPESLSIEDISAFLKVGEIRAAF</sequence>